<feature type="compositionally biased region" description="Polar residues" evidence="1">
    <location>
        <begin position="475"/>
        <end position="490"/>
    </location>
</feature>
<accession>A0A7M7MEZ1</accession>
<evidence type="ECO:0000256" key="1">
    <source>
        <dbReference type="SAM" id="MobiDB-lite"/>
    </source>
</evidence>
<evidence type="ECO:0000313" key="2">
    <source>
        <dbReference type="EnsemblMetazoa" id="XP_022671663"/>
    </source>
</evidence>
<sequence length="1325" mass="146321">MNPESTDVNKHARETSARHWMSNVQGLLQELVMTQKGIEENTATVKNNMKIIEQHVGRLEGHIRKFESRIMHQMIVQQLQFLEKLSSTKSSQTSAGFPASKDTTSIEGDFFQTSNETRIMGEEMKQIHTKQQEQQSQNSKTAANRKYGDSSCFNLGLGAQGARPEKLSTEKTFTPTTRLVFSSRAIRFKRVPCKDKMFPPGDWVDGSIECFIEHTGPNHEETTVGYFFITHVGRLKQVIDSKMDVLVNKRGDIVESIMTVLNGTSYFVTFYHLANSRLMKILLKVLADAGANLRTQELTKKVQPSLTTSSKSAFAIPTFSGTDTTQKTTPSTASGSSEAFYIASKPLVVAKKPKVGQIPDKASSIIAKTSKTISVPSATPNNKLKKNANLEVAWLEEEVAAMAAKTVETATKVALNVVKVLEDKSIIKEAPNISPADRTTGKAPEAIATSTKSKDTANCSIFETSSAFKDEVHKSASSGQRKATTVNTSVAAPMERDALSVRSKSASECAASKETLDVSLKHDTSRSSDASSTAVPSLAKPIWPSDVAPGHRSGALADSDRKSVPFAWNPTKYAPTTSTTTRPTFDGLNIYYNRIQTPPCAAWYEKAYESQSEQTTLATASDLTKRLGITDQCPFFNFAQSESQISKMPELPKAFGTPGSNKEIEVVVAKSEAHLRRFKMDQWFDVASGTFRIRRGSTTYLPRLVMTTNTKPETVCLNHYLTILMTFTVSFDSKSIQWGVEDYASGKPVAEIFELRFNNPSTCITVLAIIKALQRQMRIKDTDAAVDNRALTAGTVESFGCRKVGISSWPLPIISAPQANKPNARAVKEKLVNTDGLAINDADHVADGNKEVIPAMKQETSNDDRSDEDDGNVINEEDIKVVDDDGSDDGTEVCNDKKYSEEDNLDPVVMVPAVALEATSAPSASLGHSEAPQTELNSPCITLDRGSNVKPTEKSEINELHAFLSTHAETKGENSEKSVIAQQQPAVRSADSISLTKEKANPKPVVFEDPLNSFAEAGQRAHIESTIFQRVTDDWSRPLLRPSSVQNAIYQSNESNLPGSGTNDVVLCIVPGLLYVADENMHWKHLCSGYLRVSRRTDGRAKITMHDTLNENHPLVCHHLIEHNTKIMSYASRLSIWVGLDSVLRPGRLFRATFKFHATHEKLSNDFKSIVTLEARKVEPNKPVGPASDEMQNVAVEEVVFKDDQDPRMYVYNNKTKNWDELQGLAFLKISRFSGVACITAEYKLPTYPSGVLALSHQIVPKMTTYFARTLPNSVVWDATDSLQNESLRTAFAYVANSATKRIDFKKAFLKEEFRLNVEMRFKSR</sequence>
<dbReference type="OrthoDB" id="10693042at2759"/>
<feature type="region of interest" description="Disordered" evidence="1">
    <location>
        <begin position="512"/>
        <end position="558"/>
    </location>
</feature>
<dbReference type="EnsemblMetazoa" id="XM_022815927">
    <property type="protein sequence ID" value="XP_022671662"/>
    <property type="gene ID" value="LOC111254754"/>
</dbReference>
<protein>
    <submittedName>
        <fullName evidence="2">Uncharacterized protein</fullName>
    </submittedName>
</protein>
<evidence type="ECO:0000313" key="3">
    <source>
        <dbReference type="Proteomes" id="UP000594260"/>
    </source>
</evidence>
<dbReference type="Proteomes" id="UP000594260">
    <property type="component" value="Unplaced"/>
</dbReference>
<keyword evidence="3" id="KW-1185">Reference proteome</keyword>
<dbReference type="KEGG" id="vde:111254754"/>
<feature type="compositionally biased region" description="Basic and acidic residues" evidence="1">
    <location>
        <begin position="514"/>
        <end position="526"/>
    </location>
</feature>
<dbReference type="RefSeq" id="XP_022671663.1">
    <property type="nucleotide sequence ID" value="XM_022815928.1"/>
</dbReference>
<dbReference type="SUPFAM" id="SSF50729">
    <property type="entry name" value="PH domain-like"/>
    <property type="match status" value="1"/>
</dbReference>
<feature type="region of interest" description="Disordered" evidence="1">
    <location>
        <begin position="968"/>
        <end position="991"/>
    </location>
</feature>
<proteinExistence type="predicted"/>
<dbReference type="InParanoid" id="A0A7M7MEZ1"/>
<name>A0A7M7MEZ1_VARDE</name>
<feature type="region of interest" description="Disordered" evidence="1">
    <location>
        <begin position="854"/>
        <end position="897"/>
    </location>
</feature>
<dbReference type="RefSeq" id="XP_022671662.1">
    <property type="nucleotide sequence ID" value="XM_022815927.1"/>
</dbReference>
<organism evidence="2 3">
    <name type="scientific">Varroa destructor</name>
    <name type="common">Honeybee mite</name>
    <dbReference type="NCBI Taxonomy" id="109461"/>
    <lineage>
        <taxon>Eukaryota</taxon>
        <taxon>Metazoa</taxon>
        <taxon>Ecdysozoa</taxon>
        <taxon>Arthropoda</taxon>
        <taxon>Chelicerata</taxon>
        <taxon>Arachnida</taxon>
        <taxon>Acari</taxon>
        <taxon>Parasitiformes</taxon>
        <taxon>Mesostigmata</taxon>
        <taxon>Gamasina</taxon>
        <taxon>Dermanyssoidea</taxon>
        <taxon>Varroidae</taxon>
        <taxon>Varroa</taxon>
    </lineage>
</organism>
<dbReference type="Gene3D" id="2.30.29.30">
    <property type="entry name" value="Pleckstrin-homology domain (PH domain)/Phosphotyrosine-binding domain (PTB)"/>
    <property type="match status" value="1"/>
</dbReference>
<reference evidence="2" key="1">
    <citation type="submission" date="2021-01" db="UniProtKB">
        <authorList>
            <consortium name="EnsemblMetazoa"/>
        </authorList>
    </citation>
    <scope>IDENTIFICATION</scope>
</reference>
<dbReference type="GeneID" id="111254754"/>
<dbReference type="EnsemblMetazoa" id="XM_022815928">
    <property type="protein sequence ID" value="XP_022671663"/>
    <property type="gene ID" value="LOC111254754"/>
</dbReference>
<feature type="region of interest" description="Disordered" evidence="1">
    <location>
        <begin position="90"/>
        <end position="110"/>
    </location>
</feature>
<feature type="compositionally biased region" description="Polar residues" evidence="1">
    <location>
        <begin position="132"/>
        <end position="142"/>
    </location>
</feature>
<dbReference type="InterPro" id="IPR011993">
    <property type="entry name" value="PH-like_dom_sf"/>
</dbReference>
<feature type="region of interest" description="Disordered" evidence="1">
    <location>
        <begin position="125"/>
        <end position="145"/>
    </location>
</feature>
<feature type="region of interest" description="Disordered" evidence="1">
    <location>
        <begin position="470"/>
        <end position="491"/>
    </location>
</feature>
<feature type="compositionally biased region" description="Polar residues" evidence="1">
    <location>
        <begin position="980"/>
        <end position="991"/>
    </location>
</feature>
<feature type="region of interest" description="Disordered" evidence="1">
    <location>
        <begin position="432"/>
        <end position="451"/>
    </location>
</feature>